<evidence type="ECO:0000313" key="2">
    <source>
        <dbReference type="Proteomes" id="UP001302602"/>
    </source>
</evidence>
<dbReference type="AlphaFoldDB" id="A0AAN6U5R9"/>
<reference evidence="1" key="1">
    <citation type="journal article" date="2023" name="Mol. Phylogenet. Evol.">
        <title>Genome-scale phylogeny and comparative genomics of the fungal order Sordariales.</title>
        <authorList>
            <person name="Hensen N."/>
            <person name="Bonometti L."/>
            <person name="Westerberg I."/>
            <person name="Brannstrom I.O."/>
            <person name="Guillou S."/>
            <person name="Cros-Aarteil S."/>
            <person name="Calhoun S."/>
            <person name="Haridas S."/>
            <person name="Kuo A."/>
            <person name="Mondo S."/>
            <person name="Pangilinan J."/>
            <person name="Riley R."/>
            <person name="LaButti K."/>
            <person name="Andreopoulos B."/>
            <person name="Lipzen A."/>
            <person name="Chen C."/>
            <person name="Yan M."/>
            <person name="Daum C."/>
            <person name="Ng V."/>
            <person name="Clum A."/>
            <person name="Steindorff A."/>
            <person name="Ohm R.A."/>
            <person name="Martin F."/>
            <person name="Silar P."/>
            <person name="Natvig D.O."/>
            <person name="Lalanne C."/>
            <person name="Gautier V."/>
            <person name="Ament-Velasquez S.L."/>
            <person name="Kruys A."/>
            <person name="Hutchinson M.I."/>
            <person name="Powell A.J."/>
            <person name="Barry K."/>
            <person name="Miller A.N."/>
            <person name="Grigoriev I.V."/>
            <person name="Debuchy R."/>
            <person name="Gladieux P."/>
            <person name="Hiltunen Thoren M."/>
            <person name="Johannesson H."/>
        </authorList>
    </citation>
    <scope>NUCLEOTIDE SEQUENCE</scope>
    <source>
        <strain evidence="1">CBS 731.68</strain>
    </source>
</reference>
<dbReference type="GeneID" id="87829287"/>
<gene>
    <name evidence="1" type="ORF">N657DRAFT_643282</name>
</gene>
<dbReference type="EMBL" id="MU853225">
    <property type="protein sequence ID" value="KAK4126490.1"/>
    <property type="molecule type" value="Genomic_DNA"/>
</dbReference>
<accession>A0AAN6U5R9</accession>
<reference evidence="1" key="2">
    <citation type="submission" date="2023-05" db="EMBL/GenBank/DDBJ databases">
        <authorList>
            <consortium name="Lawrence Berkeley National Laboratory"/>
            <person name="Steindorff A."/>
            <person name="Hensen N."/>
            <person name="Bonometti L."/>
            <person name="Westerberg I."/>
            <person name="Brannstrom I.O."/>
            <person name="Guillou S."/>
            <person name="Cros-Aarteil S."/>
            <person name="Calhoun S."/>
            <person name="Haridas S."/>
            <person name="Kuo A."/>
            <person name="Mondo S."/>
            <person name="Pangilinan J."/>
            <person name="Riley R."/>
            <person name="Labutti K."/>
            <person name="Andreopoulos B."/>
            <person name="Lipzen A."/>
            <person name="Chen C."/>
            <person name="Yanf M."/>
            <person name="Daum C."/>
            <person name="Ng V."/>
            <person name="Clum A."/>
            <person name="Ohm R."/>
            <person name="Martin F."/>
            <person name="Silar P."/>
            <person name="Natvig D."/>
            <person name="Lalanne C."/>
            <person name="Gautier V."/>
            <person name="Ament-Velasquez S.L."/>
            <person name="Kruys A."/>
            <person name="Hutchinson M.I."/>
            <person name="Powell A.J."/>
            <person name="Barry K."/>
            <person name="Miller A.N."/>
            <person name="Grigoriev I.V."/>
            <person name="Debuchy R."/>
            <person name="Gladieux P."/>
            <person name="Thoren M.H."/>
            <person name="Johannesson H."/>
        </authorList>
    </citation>
    <scope>NUCLEOTIDE SEQUENCE</scope>
    <source>
        <strain evidence="1">CBS 731.68</strain>
    </source>
</reference>
<protein>
    <submittedName>
        <fullName evidence="1">Uncharacterized protein</fullName>
    </submittedName>
</protein>
<sequence length="153" mass="16929">MSVRAPTDGTRRDPDPVHWLRRHVVVGMACRGVEPKQSWLMPCRDTSLSAYPEQLGSLRRTTDSQTYLKPHGIAKGTEPVVLSCCHPTRLPAPSSYACFWATGLVVVSCWFISTVELDENIWAKLASVICLGNGIELCPWTFQMTFAASECAT</sequence>
<dbReference type="Proteomes" id="UP001302602">
    <property type="component" value="Unassembled WGS sequence"/>
</dbReference>
<dbReference type="RefSeq" id="XP_062650261.1">
    <property type="nucleotide sequence ID" value="XM_062792518.1"/>
</dbReference>
<keyword evidence="2" id="KW-1185">Reference proteome</keyword>
<organism evidence="1 2">
    <name type="scientific">Parathielavia appendiculata</name>
    <dbReference type="NCBI Taxonomy" id="2587402"/>
    <lineage>
        <taxon>Eukaryota</taxon>
        <taxon>Fungi</taxon>
        <taxon>Dikarya</taxon>
        <taxon>Ascomycota</taxon>
        <taxon>Pezizomycotina</taxon>
        <taxon>Sordariomycetes</taxon>
        <taxon>Sordariomycetidae</taxon>
        <taxon>Sordariales</taxon>
        <taxon>Chaetomiaceae</taxon>
        <taxon>Parathielavia</taxon>
    </lineage>
</organism>
<proteinExistence type="predicted"/>
<comment type="caution">
    <text evidence="1">The sequence shown here is derived from an EMBL/GenBank/DDBJ whole genome shotgun (WGS) entry which is preliminary data.</text>
</comment>
<name>A0AAN6U5R9_9PEZI</name>
<evidence type="ECO:0000313" key="1">
    <source>
        <dbReference type="EMBL" id="KAK4126490.1"/>
    </source>
</evidence>